<name>A0AAW2SQD7_9LAMI</name>
<evidence type="ECO:0000259" key="2">
    <source>
        <dbReference type="Pfam" id="PF14111"/>
    </source>
</evidence>
<dbReference type="PANTHER" id="PTHR31286:SF179">
    <property type="entry name" value="RNASE H TYPE-1 DOMAIN-CONTAINING PROTEIN"/>
    <property type="match status" value="1"/>
</dbReference>
<accession>A0AAW2SQD7</accession>
<dbReference type="InterPro" id="IPR025558">
    <property type="entry name" value="DUF4283"/>
</dbReference>
<dbReference type="PANTHER" id="PTHR31286">
    <property type="entry name" value="GLYCINE-RICH CELL WALL STRUCTURAL PROTEIN 1.8-LIKE"/>
    <property type="match status" value="1"/>
</dbReference>
<gene>
    <name evidence="3" type="ORF">Slati_4432000</name>
</gene>
<reference evidence="3" key="1">
    <citation type="submission" date="2020-06" db="EMBL/GenBank/DDBJ databases">
        <authorList>
            <person name="Li T."/>
            <person name="Hu X."/>
            <person name="Zhang T."/>
            <person name="Song X."/>
            <person name="Zhang H."/>
            <person name="Dai N."/>
            <person name="Sheng W."/>
            <person name="Hou X."/>
            <person name="Wei L."/>
        </authorList>
    </citation>
    <scope>NUCLEOTIDE SEQUENCE</scope>
    <source>
        <strain evidence="3">KEN1</strain>
        <tissue evidence="3">Leaf</tissue>
    </source>
</reference>
<comment type="caution">
    <text evidence="3">The sequence shown here is derived from an EMBL/GenBank/DDBJ whole genome shotgun (WGS) entry which is preliminary data.</text>
</comment>
<sequence length="343" mass="38644">MCLIGSDSSYKCEPGITEETTQLVKTVGIGSDSSYKCEPGIINSSDEKTQLAARLKFTLVGRFSHGFLNLNFLRLKIVKLGLKGNVIVGMLNFKHVLIYLTNEEDFSRLWLRGEWTFDSFYMRVFKWTPIFDPQIESSIAPVWIRLPELPVHLFEKKTLFTLVAKIGKSFRMDEPTADLARPDLARLCTEVDLMAPKVQAVYLQIEGKTYGQQVLYENCPPYCSSCNHLGHDISIYIAKHNSENHSEMEPRPPGNALGHNEDIRDLRKIINNRRKCKNVAIDNVLASIFLENNADNSETIDLPLNANVHANVIDSNANVDFSPISHVPEPKQIVTPDTPAQVT</sequence>
<evidence type="ECO:0000256" key="1">
    <source>
        <dbReference type="SAM" id="MobiDB-lite"/>
    </source>
</evidence>
<evidence type="ECO:0000313" key="3">
    <source>
        <dbReference type="EMBL" id="KAL0394658.1"/>
    </source>
</evidence>
<reference evidence="3" key="2">
    <citation type="journal article" date="2024" name="Plant">
        <title>Genomic evolution and insights into agronomic trait innovations of Sesamum species.</title>
        <authorList>
            <person name="Miao H."/>
            <person name="Wang L."/>
            <person name="Qu L."/>
            <person name="Liu H."/>
            <person name="Sun Y."/>
            <person name="Le M."/>
            <person name="Wang Q."/>
            <person name="Wei S."/>
            <person name="Zheng Y."/>
            <person name="Lin W."/>
            <person name="Duan Y."/>
            <person name="Cao H."/>
            <person name="Xiong S."/>
            <person name="Wang X."/>
            <person name="Wei L."/>
            <person name="Li C."/>
            <person name="Ma Q."/>
            <person name="Ju M."/>
            <person name="Zhao R."/>
            <person name="Li G."/>
            <person name="Mu C."/>
            <person name="Tian Q."/>
            <person name="Mei H."/>
            <person name="Zhang T."/>
            <person name="Gao T."/>
            <person name="Zhang H."/>
        </authorList>
    </citation>
    <scope>NUCLEOTIDE SEQUENCE</scope>
    <source>
        <strain evidence="3">KEN1</strain>
    </source>
</reference>
<dbReference type="AlphaFoldDB" id="A0AAW2SQD7"/>
<proteinExistence type="predicted"/>
<feature type="domain" description="DUF4283" evidence="2">
    <location>
        <begin position="52"/>
        <end position="134"/>
    </location>
</feature>
<organism evidence="3">
    <name type="scientific">Sesamum latifolium</name>
    <dbReference type="NCBI Taxonomy" id="2727402"/>
    <lineage>
        <taxon>Eukaryota</taxon>
        <taxon>Viridiplantae</taxon>
        <taxon>Streptophyta</taxon>
        <taxon>Embryophyta</taxon>
        <taxon>Tracheophyta</taxon>
        <taxon>Spermatophyta</taxon>
        <taxon>Magnoliopsida</taxon>
        <taxon>eudicotyledons</taxon>
        <taxon>Gunneridae</taxon>
        <taxon>Pentapetalae</taxon>
        <taxon>asterids</taxon>
        <taxon>lamiids</taxon>
        <taxon>Lamiales</taxon>
        <taxon>Pedaliaceae</taxon>
        <taxon>Sesamum</taxon>
    </lineage>
</organism>
<feature type="region of interest" description="Disordered" evidence="1">
    <location>
        <begin position="324"/>
        <end position="343"/>
    </location>
</feature>
<dbReference type="InterPro" id="IPR040256">
    <property type="entry name" value="At4g02000-like"/>
</dbReference>
<protein>
    <recommendedName>
        <fullName evidence="2">DUF4283 domain-containing protein</fullName>
    </recommendedName>
</protein>
<dbReference type="Pfam" id="PF14111">
    <property type="entry name" value="DUF4283"/>
    <property type="match status" value="1"/>
</dbReference>
<dbReference type="EMBL" id="JACGWN010000016">
    <property type="protein sequence ID" value="KAL0394658.1"/>
    <property type="molecule type" value="Genomic_DNA"/>
</dbReference>